<dbReference type="AlphaFoldDB" id="A0A5N1J2B2"/>
<dbReference type="PANTHER" id="PTHR12867">
    <property type="entry name" value="GLYCOSYL TRANSFERASE-RELATED"/>
    <property type="match status" value="1"/>
</dbReference>
<protein>
    <submittedName>
        <fullName evidence="7">Glycosyl transferase family 28</fullName>
    </submittedName>
</protein>
<reference evidence="7 8" key="1">
    <citation type="submission" date="2019-09" db="EMBL/GenBank/DDBJ databases">
        <title>Genome sequence of Adhaeribacter sp. M2.</title>
        <authorList>
            <person name="Srinivasan S."/>
        </authorList>
    </citation>
    <scope>NUCLEOTIDE SEQUENCE [LARGE SCALE GENOMIC DNA]</scope>
    <source>
        <strain evidence="7 8">M2</strain>
    </source>
</reference>
<dbReference type="Gene3D" id="3.40.50.2000">
    <property type="entry name" value="Glycogen Phosphorylase B"/>
    <property type="match status" value="1"/>
</dbReference>
<name>A0A5N1J2B2_9BACT</name>
<dbReference type="InterPro" id="IPR039042">
    <property type="entry name" value="Alg13-like"/>
</dbReference>
<dbReference type="Pfam" id="PF04101">
    <property type="entry name" value="Glyco_tran_28_C"/>
    <property type="match status" value="1"/>
</dbReference>
<dbReference type="PANTHER" id="PTHR12867:SF6">
    <property type="entry name" value="N-ACETYLGLUCOSAMINYLDIPHOSPHODOLICHOL N-ACETYLGLUCOSAMINYLTRANSFERASE"/>
    <property type="match status" value="1"/>
</dbReference>
<evidence type="ECO:0000256" key="2">
    <source>
        <dbReference type="ARBA" id="ARBA00006962"/>
    </source>
</evidence>
<keyword evidence="8" id="KW-1185">Reference proteome</keyword>
<organism evidence="7 8">
    <name type="scientific">Adhaeribacter soli</name>
    <dbReference type="NCBI Taxonomy" id="2607655"/>
    <lineage>
        <taxon>Bacteria</taxon>
        <taxon>Pseudomonadati</taxon>
        <taxon>Bacteroidota</taxon>
        <taxon>Cytophagia</taxon>
        <taxon>Cytophagales</taxon>
        <taxon>Hymenobacteraceae</taxon>
        <taxon>Adhaeribacter</taxon>
    </lineage>
</organism>
<dbReference type="EMBL" id="VTWT01000002">
    <property type="protein sequence ID" value="KAA9340719.1"/>
    <property type="molecule type" value="Genomic_DNA"/>
</dbReference>
<comment type="caution">
    <text evidence="7">The sequence shown here is derived from an EMBL/GenBank/DDBJ whole genome shotgun (WGS) entry which is preliminary data.</text>
</comment>
<evidence type="ECO:0000259" key="6">
    <source>
        <dbReference type="Pfam" id="PF04101"/>
    </source>
</evidence>
<evidence type="ECO:0000313" key="8">
    <source>
        <dbReference type="Proteomes" id="UP000326570"/>
    </source>
</evidence>
<evidence type="ECO:0000256" key="5">
    <source>
        <dbReference type="ARBA" id="ARBA00022824"/>
    </source>
</evidence>
<dbReference type="InterPro" id="IPR007235">
    <property type="entry name" value="Glyco_trans_28_C"/>
</dbReference>
<sequence length="160" mass="18101">MIFVTIGTQEPFDRLIKTVDEFAPELNGMPIVAQVFNSTYKARNMKTFDFLTPKEFEDYFQQASLIISHAGMGTIISALTIAKPIVIVPRQVKYHEHRNDHQMATAKRFEALGYVNVVYEEQHLKAKVLEMLQTNGQAKHTIGNVASNNLIDSIRAFISS</sequence>
<dbReference type="GO" id="GO:0016758">
    <property type="term" value="F:hexosyltransferase activity"/>
    <property type="evidence" value="ECO:0007669"/>
    <property type="project" value="InterPro"/>
</dbReference>
<evidence type="ECO:0000256" key="3">
    <source>
        <dbReference type="ARBA" id="ARBA00022676"/>
    </source>
</evidence>
<dbReference type="RefSeq" id="WP_150902646.1">
    <property type="nucleotide sequence ID" value="NZ_VTWT01000002.1"/>
</dbReference>
<evidence type="ECO:0000313" key="7">
    <source>
        <dbReference type="EMBL" id="KAA9340719.1"/>
    </source>
</evidence>
<dbReference type="SUPFAM" id="SSF53756">
    <property type="entry name" value="UDP-Glycosyltransferase/glycogen phosphorylase"/>
    <property type="match status" value="1"/>
</dbReference>
<keyword evidence="5" id="KW-0256">Endoplasmic reticulum</keyword>
<accession>A0A5N1J2B2</accession>
<feature type="domain" description="Glycosyl transferase family 28 C-terminal" evidence="6">
    <location>
        <begin position="1"/>
        <end position="141"/>
    </location>
</feature>
<proteinExistence type="inferred from homology"/>
<dbReference type="GO" id="GO:0006488">
    <property type="term" value="P:dolichol-linked oligosaccharide biosynthetic process"/>
    <property type="evidence" value="ECO:0007669"/>
    <property type="project" value="InterPro"/>
</dbReference>
<evidence type="ECO:0000256" key="1">
    <source>
        <dbReference type="ARBA" id="ARBA00004240"/>
    </source>
</evidence>
<comment type="subcellular location">
    <subcellularLocation>
        <location evidence="1">Endoplasmic reticulum</location>
    </subcellularLocation>
</comment>
<gene>
    <name evidence="7" type="ORF">F0P94_04645</name>
</gene>
<keyword evidence="4 7" id="KW-0808">Transferase</keyword>
<evidence type="ECO:0000256" key="4">
    <source>
        <dbReference type="ARBA" id="ARBA00022679"/>
    </source>
</evidence>
<keyword evidence="3" id="KW-0328">Glycosyltransferase</keyword>
<dbReference type="Proteomes" id="UP000326570">
    <property type="component" value="Unassembled WGS sequence"/>
</dbReference>
<comment type="similarity">
    <text evidence="2">Belongs to the glycosyltransferase 28 family.</text>
</comment>